<evidence type="ECO:0000313" key="1">
    <source>
        <dbReference type="EMBL" id="MBW0514177.1"/>
    </source>
</evidence>
<gene>
    <name evidence="1" type="ORF">O181_053892</name>
</gene>
<dbReference type="Proteomes" id="UP000765509">
    <property type="component" value="Unassembled WGS sequence"/>
</dbReference>
<dbReference type="AlphaFoldDB" id="A0A9Q3E5S3"/>
<evidence type="ECO:0000313" key="2">
    <source>
        <dbReference type="Proteomes" id="UP000765509"/>
    </source>
</evidence>
<sequence length="128" mass="14145">MAKKIVQAEKFSVSEYCTQILKIHQLRWPLNWGPNQSPKTFPAILGKVRVHGPGSSQWAQAMRVKSWSYGPPGILPYGLFLALGGSSNPHRPWTIGKAKDPKRPLITNPSVMAKTQIKRTMGTSPLLG</sequence>
<accession>A0A9Q3E5S3</accession>
<proteinExistence type="predicted"/>
<comment type="caution">
    <text evidence="1">The sequence shown here is derived from an EMBL/GenBank/DDBJ whole genome shotgun (WGS) entry which is preliminary data.</text>
</comment>
<name>A0A9Q3E5S3_9BASI</name>
<protein>
    <submittedName>
        <fullName evidence="1">Uncharacterized protein</fullName>
    </submittedName>
</protein>
<dbReference type="EMBL" id="AVOT02023862">
    <property type="protein sequence ID" value="MBW0514177.1"/>
    <property type="molecule type" value="Genomic_DNA"/>
</dbReference>
<reference evidence="1" key="1">
    <citation type="submission" date="2021-03" db="EMBL/GenBank/DDBJ databases">
        <title>Draft genome sequence of rust myrtle Austropuccinia psidii MF-1, a brazilian biotype.</title>
        <authorList>
            <person name="Quecine M.C."/>
            <person name="Pachon D.M.R."/>
            <person name="Bonatelli M.L."/>
            <person name="Correr F.H."/>
            <person name="Franceschini L.M."/>
            <person name="Leite T.F."/>
            <person name="Margarido G.R.A."/>
            <person name="Almeida C.A."/>
            <person name="Ferrarezi J.A."/>
            <person name="Labate C.A."/>
        </authorList>
    </citation>
    <scope>NUCLEOTIDE SEQUENCE</scope>
    <source>
        <strain evidence="1">MF-1</strain>
    </source>
</reference>
<keyword evidence="2" id="KW-1185">Reference proteome</keyword>
<organism evidence="1 2">
    <name type="scientific">Austropuccinia psidii MF-1</name>
    <dbReference type="NCBI Taxonomy" id="1389203"/>
    <lineage>
        <taxon>Eukaryota</taxon>
        <taxon>Fungi</taxon>
        <taxon>Dikarya</taxon>
        <taxon>Basidiomycota</taxon>
        <taxon>Pucciniomycotina</taxon>
        <taxon>Pucciniomycetes</taxon>
        <taxon>Pucciniales</taxon>
        <taxon>Sphaerophragmiaceae</taxon>
        <taxon>Austropuccinia</taxon>
    </lineage>
</organism>